<reference evidence="1 2" key="1">
    <citation type="submission" date="2017-03" db="EMBL/GenBank/DDBJ databases">
        <title>WGS assembly of Porphyra umbilicalis.</title>
        <authorList>
            <person name="Brawley S.H."/>
            <person name="Blouin N.A."/>
            <person name="Ficko-Blean E."/>
            <person name="Wheeler G.L."/>
            <person name="Lohr M."/>
            <person name="Goodson H.V."/>
            <person name="Jenkins J.W."/>
            <person name="Blaby-Haas C.E."/>
            <person name="Helliwell K.E."/>
            <person name="Chan C."/>
            <person name="Marriage T."/>
            <person name="Bhattacharya D."/>
            <person name="Klein A.S."/>
            <person name="Badis Y."/>
            <person name="Brodie J."/>
            <person name="Cao Y."/>
            <person name="Collen J."/>
            <person name="Dittami S.M."/>
            <person name="Gachon C.M."/>
            <person name="Green B.R."/>
            <person name="Karpowicz S."/>
            <person name="Kim J.W."/>
            <person name="Kudahl U."/>
            <person name="Lin S."/>
            <person name="Michel G."/>
            <person name="Mittag M."/>
            <person name="Olson B.J."/>
            <person name="Pangilinan J."/>
            <person name="Peng Y."/>
            <person name="Qiu H."/>
            <person name="Shu S."/>
            <person name="Singer J.T."/>
            <person name="Smith A.G."/>
            <person name="Sprecher B.N."/>
            <person name="Wagner V."/>
            <person name="Wang W."/>
            <person name="Wang Z.-Y."/>
            <person name="Yan J."/>
            <person name="Yarish C."/>
            <person name="Zoeuner-Riek S."/>
            <person name="Zhuang Y."/>
            <person name="Zou Y."/>
            <person name="Lindquist E.A."/>
            <person name="Grimwood J."/>
            <person name="Barry K."/>
            <person name="Rokhsar D.S."/>
            <person name="Schmutz J."/>
            <person name="Stiller J.W."/>
            <person name="Grossman A.R."/>
            <person name="Prochnik S.E."/>
        </authorList>
    </citation>
    <scope>NUCLEOTIDE SEQUENCE [LARGE SCALE GENOMIC DNA]</scope>
    <source>
        <strain evidence="1">4086291</strain>
    </source>
</reference>
<name>A0A1X6NPF6_PORUM</name>
<accession>A0A1X6NPF6</accession>
<dbReference type="EMBL" id="KV919261">
    <property type="protein sequence ID" value="OSX70410.1"/>
    <property type="molecule type" value="Genomic_DNA"/>
</dbReference>
<dbReference type="Proteomes" id="UP000218209">
    <property type="component" value="Unassembled WGS sequence"/>
</dbReference>
<keyword evidence="2" id="KW-1185">Reference proteome</keyword>
<evidence type="ECO:0000313" key="1">
    <source>
        <dbReference type="EMBL" id="OSX70410.1"/>
    </source>
</evidence>
<organism evidence="1 2">
    <name type="scientific">Porphyra umbilicalis</name>
    <name type="common">Purple laver</name>
    <name type="synonym">Red alga</name>
    <dbReference type="NCBI Taxonomy" id="2786"/>
    <lineage>
        <taxon>Eukaryota</taxon>
        <taxon>Rhodophyta</taxon>
        <taxon>Bangiophyceae</taxon>
        <taxon>Bangiales</taxon>
        <taxon>Bangiaceae</taxon>
        <taxon>Porphyra</taxon>
    </lineage>
</organism>
<protein>
    <submittedName>
        <fullName evidence="1">Uncharacterized protein</fullName>
    </submittedName>
</protein>
<dbReference type="AlphaFoldDB" id="A0A1X6NPF6"/>
<proteinExistence type="predicted"/>
<sequence length="41" mass="4929">MLSRQQESEKRHIAWVWCTRKLFKREFGPVKRLEVGLISGQ</sequence>
<evidence type="ECO:0000313" key="2">
    <source>
        <dbReference type="Proteomes" id="UP000218209"/>
    </source>
</evidence>
<gene>
    <name evidence="1" type="ORF">BU14_0764s0002</name>
</gene>